<organism evidence="1">
    <name type="scientific">Arundo donax</name>
    <name type="common">Giant reed</name>
    <name type="synonym">Donax arundinaceus</name>
    <dbReference type="NCBI Taxonomy" id="35708"/>
    <lineage>
        <taxon>Eukaryota</taxon>
        <taxon>Viridiplantae</taxon>
        <taxon>Streptophyta</taxon>
        <taxon>Embryophyta</taxon>
        <taxon>Tracheophyta</taxon>
        <taxon>Spermatophyta</taxon>
        <taxon>Magnoliopsida</taxon>
        <taxon>Liliopsida</taxon>
        <taxon>Poales</taxon>
        <taxon>Poaceae</taxon>
        <taxon>PACMAD clade</taxon>
        <taxon>Arundinoideae</taxon>
        <taxon>Arundineae</taxon>
        <taxon>Arundo</taxon>
    </lineage>
</organism>
<evidence type="ECO:0000313" key="1">
    <source>
        <dbReference type="EMBL" id="JAD35394.1"/>
    </source>
</evidence>
<sequence length="30" mass="3804">MKKPWPKLFLILFLKSMKRGNYLFRCFYAY</sequence>
<name>A0A0A8Z7J8_ARUDO</name>
<accession>A0A0A8Z7J8</accession>
<reference evidence="1" key="1">
    <citation type="submission" date="2014-09" db="EMBL/GenBank/DDBJ databases">
        <authorList>
            <person name="Magalhaes I.L.F."/>
            <person name="Oliveira U."/>
            <person name="Santos F.R."/>
            <person name="Vidigal T.H.D.A."/>
            <person name="Brescovit A.D."/>
            <person name="Santos A.J."/>
        </authorList>
    </citation>
    <scope>NUCLEOTIDE SEQUENCE</scope>
    <source>
        <tissue evidence="1">Shoot tissue taken approximately 20 cm above the soil surface</tissue>
    </source>
</reference>
<dbReference type="AlphaFoldDB" id="A0A0A8Z7J8"/>
<protein>
    <submittedName>
        <fullName evidence="1">Uncharacterized protein</fullName>
    </submittedName>
</protein>
<dbReference type="EMBL" id="GBRH01262501">
    <property type="protein sequence ID" value="JAD35394.1"/>
    <property type="molecule type" value="Transcribed_RNA"/>
</dbReference>
<reference evidence="1" key="2">
    <citation type="journal article" date="2015" name="Data Brief">
        <title>Shoot transcriptome of the giant reed, Arundo donax.</title>
        <authorList>
            <person name="Barrero R.A."/>
            <person name="Guerrero F.D."/>
            <person name="Moolhuijzen P."/>
            <person name="Goolsby J.A."/>
            <person name="Tidwell J."/>
            <person name="Bellgard S.E."/>
            <person name="Bellgard M.I."/>
        </authorList>
    </citation>
    <scope>NUCLEOTIDE SEQUENCE</scope>
    <source>
        <tissue evidence="1">Shoot tissue taken approximately 20 cm above the soil surface</tissue>
    </source>
</reference>
<proteinExistence type="predicted"/>